<protein>
    <submittedName>
        <fullName evidence="1">Uncharacterized protein</fullName>
    </submittedName>
</protein>
<keyword evidence="2" id="KW-1185">Reference proteome</keyword>
<proteinExistence type="predicted"/>
<evidence type="ECO:0000313" key="2">
    <source>
        <dbReference type="Proteomes" id="UP000002358"/>
    </source>
</evidence>
<organism evidence="1 2">
    <name type="scientific">Nasonia vitripennis</name>
    <name type="common">Parasitic wasp</name>
    <dbReference type="NCBI Taxonomy" id="7425"/>
    <lineage>
        <taxon>Eukaryota</taxon>
        <taxon>Metazoa</taxon>
        <taxon>Ecdysozoa</taxon>
        <taxon>Arthropoda</taxon>
        <taxon>Hexapoda</taxon>
        <taxon>Insecta</taxon>
        <taxon>Pterygota</taxon>
        <taxon>Neoptera</taxon>
        <taxon>Endopterygota</taxon>
        <taxon>Hymenoptera</taxon>
        <taxon>Apocrita</taxon>
        <taxon>Proctotrupomorpha</taxon>
        <taxon>Chalcidoidea</taxon>
        <taxon>Pteromalidae</taxon>
        <taxon>Pteromalinae</taxon>
        <taxon>Nasonia</taxon>
    </lineage>
</organism>
<name>A0A7M7HE96_NASVI</name>
<evidence type="ECO:0000313" key="1">
    <source>
        <dbReference type="EnsemblMetazoa" id="XP_008217487"/>
    </source>
</evidence>
<dbReference type="EnsemblMetazoa" id="XM_008219265">
    <property type="protein sequence ID" value="XP_008217487"/>
    <property type="gene ID" value="LOC103318072"/>
</dbReference>
<reference evidence="1" key="1">
    <citation type="submission" date="2021-01" db="UniProtKB">
        <authorList>
            <consortium name="EnsemblMetazoa"/>
        </authorList>
    </citation>
    <scope>IDENTIFICATION</scope>
</reference>
<dbReference type="SMR" id="A0A7M7HE96"/>
<dbReference type="RefSeq" id="XP_008217487.2">
    <property type="nucleotide sequence ID" value="XM_008219265.3"/>
</dbReference>
<accession>A0A7M7HE96</accession>
<dbReference type="InParanoid" id="A0A7M7HE96"/>
<dbReference type="KEGG" id="nvi:103318072"/>
<sequence>MDNLFTKDVKSITETNHLWQYHEHFGLGCKENDDIDDDFVLKFSTDESDCDDATHSNDNYTNSPIIADDDLAMKCNARSSMQKNVRLSTYALRDDNTITNTTHSAKWSHMKSKVMKNQRSVLTYLRQRDIPDDQVANKIKKDPNPDLRSETQKLTRQLPSARVILERLPDSLMVKNGKLSDNDCQGIQTKRCCAGCDRTCLKRGRCLVCNSVLKNECAKCGNRFSSYNKHRYHLELKCSINAPTATTPA</sequence>
<dbReference type="Proteomes" id="UP000002358">
    <property type="component" value="Chromosome 4"/>
</dbReference>
<dbReference type="GeneID" id="103318072"/>
<dbReference type="AlphaFoldDB" id="A0A7M7HE96"/>